<dbReference type="AlphaFoldDB" id="A0A2U9P5S4"/>
<dbReference type="RefSeq" id="WP_110630004.1">
    <property type="nucleotide sequence ID" value="NZ_CP029788.1"/>
</dbReference>
<dbReference type="EMBL" id="CP029788">
    <property type="protein sequence ID" value="AWT45129.1"/>
    <property type="molecule type" value="Genomic_DNA"/>
</dbReference>
<evidence type="ECO:0000313" key="2">
    <source>
        <dbReference type="EMBL" id="AWT45129.1"/>
    </source>
</evidence>
<gene>
    <name evidence="2" type="ORF">DMT42_24450</name>
</gene>
<keyword evidence="1" id="KW-0732">Signal</keyword>
<dbReference type="PROSITE" id="PS51318">
    <property type="entry name" value="TAT"/>
    <property type="match status" value="1"/>
</dbReference>
<dbReference type="KEGG" id="sact:DMT42_24450"/>
<dbReference type="OrthoDB" id="3872455at2"/>
<reference evidence="2 3" key="1">
    <citation type="submission" date="2018-06" db="EMBL/GenBank/DDBJ databases">
        <title>The complete genome sequence of a nosiheptide producer Streptomyces actuosus ATCC 25421: deducing the ability of producing a new class III lantibiotics.</title>
        <authorList>
            <person name="Liu W."/>
            <person name="Sun F."/>
            <person name="Hu Y."/>
        </authorList>
    </citation>
    <scope>NUCLEOTIDE SEQUENCE [LARGE SCALE GENOMIC DNA]</scope>
    <source>
        <strain evidence="2 3">ATCC 25421</strain>
    </source>
</reference>
<feature type="signal peptide" evidence="1">
    <location>
        <begin position="1"/>
        <end position="30"/>
    </location>
</feature>
<keyword evidence="3" id="KW-1185">Reference proteome</keyword>
<sequence length="142" mass="13589">MARHDSPQTPAGRRALVALATAGVALGAGAASASAAEAEPVLDVVQTRPSSLGKIDPRAGLAALTGTVGYVTGPVAGLKPNPLAGTGVDPLDNGVGTQLGDFQPLTSQALTGPVAQAQSLGAVPVLGQLTGLLGGVQGGPVG</sequence>
<evidence type="ECO:0000313" key="3">
    <source>
        <dbReference type="Proteomes" id="UP000247634"/>
    </source>
</evidence>
<evidence type="ECO:0008006" key="4">
    <source>
        <dbReference type="Google" id="ProtNLM"/>
    </source>
</evidence>
<name>A0A2U9P5S4_STRAS</name>
<proteinExistence type="predicted"/>
<feature type="chain" id="PRO_5039675973" description="ATP-binding protein" evidence="1">
    <location>
        <begin position="31"/>
        <end position="142"/>
    </location>
</feature>
<organism evidence="2 3">
    <name type="scientific">Streptomyces actuosus</name>
    <dbReference type="NCBI Taxonomy" id="1885"/>
    <lineage>
        <taxon>Bacteria</taxon>
        <taxon>Bacillati</taxon>
        <taxon>Actinomycetota</taxon>
        <taxon>Actinomycetes</taxon>
        <taxon>Kitasatosporales</taxon>
        <taxon>Streptomycetaceae</taxon>
        <taxon>Streptomyces</taxon>
    </lineage>
</organism>
<accession>A0A2U9P5S4</accession>
<protein>
    <recommendedName>
        <fullName evidence="4">ATP-binding protein</fullName>
    </recommendedName>
</protein>
<dbReference type="Proteomes" id="UP000247634">
    <property type="component" value="Chromosome"/>
</dbReference>
<evidence type="ECO:0000256" key="1">
    <source>
        <dbReference type="SAM" id="SignalP"/>
    </source>
</evidence>
<dbReference type="InterPro" id="IPR006311">
    <property type="entry name" value="TAT_signal"/>
</dbReference>